<reference evidence="1 2" key="1">
    <citation type="journal article" date="2019" name="Commun. Biol.">
        <title>The bagworm genome reveals a unique fibroin gene that provides high tensile strength.</title>
        <authorList>
            <person name="Kono N."/>
            <person name="Nakamura H."/>
            <person name="Ohtoshi R."/>
            <person name="Tomita M."/>
            <person name="Numata K."/>
            <person name="Arakawa K."/>
        </authorList>
    </citation>
    <scope>NUCLEOTIDE SEQUENCE [LARGE SCALE GENOMIC DNA]</scope>
</reference>
<evidence type="ECO:0000313" key="2">
    <source>
        <dbReference type="Proteomes" id="UP000299102"/>
    </source>
</evidence>
<dbReference type="EMBL" id="BGZK01000084">
    <property type="protein sequence ID" value="GBP17046.1"/>
    <property type="molecule type" value="Genomic_DNA"/>
</dbReference>
<organism evidence="1 2">
    <name type="scientific">Eumeta variegata</name>
    <name type="common">Bagworm moth</name>
    <name type="synonym">Eumeta japonica</name>
    <dbReference type="NCBI Taxonomy" id="151549"/>
    <lineage>
        <taxon>Eukaryota</taxon>
        <taxon>Metazoa</taxon>
        <taxon>Ecdysozoa</taxon>
        <taxon>Arthropoda</taxon>
        <taxon>Hexapoda</taxon>
        <taxon>Insecta</taxon>
        <taxon>Pterygota</taxon>
        <taxon>Neoptera</taxon>
        <taxon>Endopterygota</taxon>
        <taxon>Lepidoptera</taxon>
        <taxon>Glossata</taxon>
        <taxon>Ditrysia</taxon>
        <taxon>Tineoidea</taxon>
        <taxon>Psychidae</taxon>
        <taxon>Oiketicinae</taxon>
        <taxon>Eumeta</taxon>
    </lineage>
</organism>
<protein>
    <submittedName>
        <fullName evidence="1">Uncharacterized protein</fullName>
    </submittedName>
</protein>
<comment type="caution">
    <text evidence="1">The sequence shown here is derived from an EMBL/GenBank/DDBJ whole genome shotgun (WGS) entry which is preliminary data.</text>
</comment>
<sequence>MVGPRRSRRFLSSFFARALRSLFIPVARRHANSKTENKSRERADAVFEILRSRSYNGPFNETKAAEGARIVREAVCGRSALVIGRCSGTLEGRAREDASAPIGER</sequence>
<name>A0A4C1TTA3_EUMVA</name>
<evidence type="ECO:0000313" key="1">
    <source>
        <dbReference type="EMBL" id="GBP17046.1"/>
    </source>
</evidence>
<gene>
    <name evidence="1" type="ORF">EVAR_8118_1</name>
</gene>
<keyword evidence="2" id="KW-1185">Reference proteome</keyword>
<dbReference type="Proteomes" id="UP000299102">
    <property type="component" value="Unassembled WGS sequence"/>
</dbReference>
<dbReference type="AlphaFoldDB" id="A0A4C1TTA3"/>
<proteinExistence type="predicted"/>
<accession>A0A4C1TTA3</accession>